<feature type="compositionally biased region" description="Acidic residues" evidence="8">
    <location>
        <begin position="377"/>
        <end position="386"/>
    </location>
</feature>
<proteinExistence type="inferred from homology"/>
<sequence>MSDSRITDREDAALSVPRVLRVSAAVSWRVLIVLGALYVLGTMMRTLSVVVIPVAVALLLAALLAPAVLALSRWGVPRALATAVVLVGGLAGVGGVLSFVINAFIQGFPQLQRQVVASLGQIRDALINGPLALSGEQIDGYIEQAQQWLQDNQAQLTSGALSTASTFGQFLTGIVLMLFTLVFFLHDGRGIWSFVIRVVPRQSRPAIDRAGTRGFASLVGYVRATVLVAVVDALGIGLGLGLLGVPLAVPLAALVFLGAFVPIIGAVASGSVAILVALVTQGWIVALVVLGIVLLVQQLEGNVLQPLLLGRAVQLHALAVVLAISAGVVVYGIVGALLSVPLIAVLNSAVRSLVEDDPDEADPLAPSDATPHHEQQESEQVDTAESSEDREPTEQAAERGDDPRA</sequence>
<protein>
    <submittedName>
        <fullName evidence="10">AI-2E family transporter</fullName>
    </submittedName>
</protein>
<evidence type="ECO:0000256" key="4">
    <source>
        <dbReference type="ARBA" id="ARBA00022475"/>
    </source>
</evidence>
<feature type="transmembrane region" description="Helical" evidence="9">
    <location>
        <begin position="83"/>
        <end position="105"/>
    </location>
</feature>
<feature type="transmembrane region" description="Helical" evidence="9">
    <location>
        <begin position="218"/>
        <end position="241"/>
    </location>
</feature>
<keyword evidence="11" id="KW-1185">Reference proteome</keyword>
<keyword evidence="4" id="KW-1003">Cell membrane</keyword>
<gene>
    <name evidence="10" type="ORF">GIY23_22355</name>
</gene>
<dbReference type="AlphaFoldDB" id="A0A5Q3QM36"/>
<comment type="similarity">
    <text evidence="2">Belongs to the autoinducer-2 exporter (AI-2E) (TC 2.A.86) family.</text>
</comment>
<keyword evidence="6 9" id="KW-1133">Transmembrane helix</keyword>
<dbReference type="RefSeq" id="WP_154078445.1">
    <property type="nucleotide sequence ID" value="NZ_CP045929.1"/>
</dbReference>
<keyword evidence="5 9" id="KW-0812">Transmembrane</keyword>
<dbReference type="Proteomes" id="UP000371041">
    <property type="component" value="Chromosome"/>
</dbReference>
<keyword evidence="7 9" id="KW-0472">Membrane</keyword>
<evidence type="ECO:0000256" key="2">
    <source>
        <dbReference type="ARBA" id="ARBA00009773"/>
    </source>
</evidence>
<dbReference type="Pfam" id="PF01594">
    <property type="entry name" value="AI-2E_transport"/>
    <property type="match status" value="1"/>
</dbReference>
<feature type="transmembrane region" description="Helical" evidence="9">
    <location>
        <begin position="20"/>
        <end position="41"/>
    </location>
</feature>
<dbReference type="EMBL" id="CP045929">
    <property type="protein sequence ID" value="QGK71877.1"/>
    <property type="molecule type" value="Genomic_DNA"/>
</dbReference>
<keyword evidence="3" id="KW-0813">Transport</keyword>
<evidence type="ECO:0000313" key="11">
    <source>
        <dbReference type="Proteomes" id="UP000371041"/>
    </source>
</evidence>
<accession>A0A5Q3QM36</accession>
<evidence type="ECO:0000256" key="6">
    <source>
        <dbReference type="ARBA" id="ARBA00022989"/>
    </source>
</evidence>
<dbReference type="GO" id="GO:0055085">
    <property type="term" value="P:transmembrane transport"/>
    <property type="evidence" value="ECO:0007669"/>
    <property type="project" value="TreeGrafter"/>
</dbReference>
<dbReference type="GO" id="GO:0005886">
    <property type="term" value="C:plasma membrane"/>
    <property type="evidence" value="ECO:0007669"/>
    <property type="project" value="UniProtKB-SubCell"/>
</dbReference>
<name>A0A5Q3QM36_9PSEU</name>
<feature type="transmembrane region" description="Helical" evidence="9">
    <location>
        <begin position="47"/>
        <end position="71"/>
    </location>
</feature>
<dbReference type="KEGG" id="sace:GIY23_22355"/>
<feature type="compositionally biased region" description="Basic and acidic residues" evidence="8">
    <location>
        <begin position="387"/>
        <end position="405"/>
    </location>
</feature>
<feature type="transmembrane region" description="Helical" evidence="9">
    <location>
        <begin position="274"/>
        <end position="296"/>
    </location>
</feature>
<reference evidence="11" key="1">
    <citation type="submission" date="2019-11" db="EMBL/GenBank/DDBJ databases">
        <title>The complete genome sequence of Saccharopolyspora sp. E2A.</title>
        <authorList>
            <person name="Zhang G."/>
        </authorList>
    </citation>
    <scope>NUCLEOTIDE SEQUENCE [LARGE SCALE GENOMIC DNA]</scope>
    <source>
        <strain evidence="11">E2A</strain>
    </source>
</reference>
<dbReference type="PANTHER" id="PTHR21716">
    <property type="entry name" value="TRANSMEMBRANE PROTEIN"/>
    <property type="match status" value="1"/>
</dbReference>
<feature type="transmembrane region" description="Helical" evidence="9">
    <location>
        <begin position="247"/>
        <end position="267"/>
    </location>
</feature>
<feature type="region of interest" description="Disordered" evidence="8">
    <location>
        <begin position="356"/>
        <end position="405"/>
    </location>
</feature>
<evidence type="ECO:0000256" key="5">
    <source>
        <dbReference type="ARBA" id="ARBA00022692"/>
    </source>
</evidence>
<evidence type="ECO:0000256" key="8">
    <source>
        <dbReference type="SAM" id="MobiDB-lite"/>
    </source>
</evidence>
<organism evidence="10 11">
    <name type="scientific">Allosaccharopolyspora coralli</name>
    <dbReference type="NCBI Taxonomy" id="2665642"/>
    <lineage>
        <taxon>Bacteria</taxon>
        <taxon>Bacillati</taxon>
        <taxon>Actinomycetota</taxon>
        <taxon>Actinomycetes</taxon>
        <taxon>Pseudonocardiales</taxon>
        <taxon>Pseudonocardiaceae</taxon>
        <taxon>Allosaccharopolyspora</taxon>
    </lineage>
</organism>
<evidence type="ECO:0000313" key="10">
    <source>
        <dbReference type="EMBL" id="QGK71877.1"/>
    </source>
</evidence>
<feature type="transmembrane region" description="Helical" evidence="9">
    <location>
        <begin position="167"/>
        <end position="185"/>
    </location>
</feature>
<evidence type="ECO:0000256" key="1">
    <source>
        <dbReference type="ARBA" id="ARBA00004651"/>
    </source>
</evidence>
<evidence type="ECO:0000256" key="9">
    <source>
        <dbReference type="SAM" id="Phobius"/>
    </source>
</evidence>
<evidence type="ECO:0000256" key="7">
    <source>
        <dbReference type="ARBA" id="ARBA00023136"/>
    </source>
</evidence>
<feature type="transmembrane region" description="Helical" evidence="9">
    <location>
        <begin position="316"/>
        <end position="346"/>
    </location>
</feature>
<dbReference type="PANTHER" id="PTHR21716:SF53">
    <property type="entry name" value="PERMEASE PERM-RELATED"/>
    <property type="match status" value="1"/>
</dbReference>
<evidence type="ECO:0000256" key="3">
    <source>
        <dbReference type="ARBA" id="ARBA00022448"/>
    </source>
</evidence>
<dbReference type="InterPro" id="IPR002549">
    <property type="entry name" value="AI-2E-like"/>
</dbReference>
<comment type="subcellular location">
    <subcellularLocation>
        <location evidence="1">Cell membrane</location>
        <topology evidence="1">Multi-pass membrane protein</topology>
    </subcellularLocation>
</comment>